<keyword evidence="4" id="KW-0808">Transferase</keyword>
<reference evidence="11 12" key="1">
    <citation type="journal article" date="2011" name="Proc. Natl. Acad. Sci. U.S.A.">
        <title>Evolutionary erosion of yeast sex chromosomes by mating-type switching accidents.</title>
        <authorList>
            <person name="Gordon J.L."/>
            <person name="Armisen D."/>
            <person name="Proux-Wera E."/>
            <person name="Oheigeartaigh S.S."/>
            <person name="Byrne K.P."/>
            <person name="Wolfe K.H."/>
        </authorList>
    </citation>
    <scope>NUCLEOTIDE SEQUENCE [LARGE SCALE GENOMIC DNA]</scope>
    <source>
        <strain evidence="12">ATCC 24235 / CBS 4417 / NBRC 1672 / NRRL Y-8282 / UCD 70-5</strain>
    </source>
</reference>
<keyword evidence="8 10" id="KW-0472">Membrane</keyword>
<proteinExistence type="inferred from homology"/>
<dbReference type="GO" id="GO:0006493">
    <property type="term" value="P:protein O-linked glycosylation"/>
    <property type="evidence" value="ECO:0007669"/>
    <property type="project" value="EnsemblFungi"/>
</dbReference>
<dbReference type="Proteomes" id="UP000005666">
    <property type="component" value="Chromosome 6"/>
</dbReference>
<evidence type="ECO:0000256" key="2">
    <source>
        <dbReference type="ARBA" id="ARBA00009105"/>
    </source>
</evidence>
<evidence type="ECO:0000256" key="10">
    <source>
        <dbReference type="SAM" id="Phobius"/>
    </source>
</evidence>
<gene>
    <name evidence="11" type="primary">TPHA0F00130</name>
    <name evidence="11" type="ordered locus">TPHA_0F00130</name>
</gene>
<comment type="similarity">
    <text evidence="2">Belongs to the MNN1/MNT family.</text>
</comment>
<keyword evidence="5 10" id="KW-0812">Transmembrane</keyword>
<evidence type="ECO:0000256" key="1">
    <source>
        <dbReference type="ARBA" id="ARBA00004606"/>
    </source>
</evidence>
<dbReference type="OrthoDB" id="430354at2759"/>
<evidence type="ECO:0000313" key="11">
    <source>
        <dbReference type="EMBL" id="CCE63500.1"/>
    </source>
</evidence>
<evidence type="ECO:0000313" key="12">
    <source>
        <dbReference type="Proteomes" id="UP000005666"/>
    </source>
</evidence>
<dbReference type="GO" id="GO:0016020">
    <property type="term" value="C:membrane"/>
    <property type="evidence" value="ECO:0007669"/>
    <property type="project" value="UniProtKB-SubCell"/>
</dbReference>
<dbReference type="EMBL" id="HE612861">
    <property type="protein sequence ID" value="CCE63500.1"/>
    <property type="molecule type" value="Genomic_DNA"/>
</dbReference>
<dbReference type="GO" id="GO:0000033">
    <property type="term" value="F:alpha-1,3-mannosyltransferase activity"/>
    <property type="evidence" value="ECO:0007669"/>
    <property type="project" value="EnsemblFungi"/>
</dbReference>
<dbReference type="STRING" id="1071381.G8BUR8"/>
<dbReference type="OMA" id="GHINGED"/>
<sequence length="758" mass="88801">MANYSEIKRIIINRRSCKFYIYVVSVLSTIFITLHLSNNYLTDATNTPSYRQNLNNLDNFKLQLSYFNQHEVKEEPVSPIDLIPKYNTINKSSYNGRSFVQRVIDTIKGNSYKDFSQLDLQTKCLLYYRNLYAMNENWSNSLEQFSLNINDINDKTLKAMKEKFGDDYDNVEVVKSHKKKNDLALGFERIRLYDKCFLGPESVIKAQDVFNKNIDTKNYIVPPRNLAETKSTDEQKEKENDPFYTYLKYDQYDLDHRMFPFIKKFNAETFKDLLPRITNGKVKDKYLDLGVLPVLDKHGKLSKYVTYHYDPEKTFWGNWNAMSSIVSKRGIVLSFSDKHVDTFLRLLTTLRFQQNDLPIQVIHVGDDLSEESKHMIYRVATSQYVSVPVVDSKSKKIKQVSNLPAQQIWFVNVSNVLDPAFMKKFDRFKNKWLAEMLNLFEEFIFLDTDAISYIHMSEYFEFPEYKDTGTLFFKDRTLEDYNKKSCTAAFRTLPPKMLETINFGNFPVIDDSYVAEECNKYLTVEEKIYKHYFFDNWLHQMESGLIVINKSRHIMPIVISTMLHMTGQLNSCSYGDKEFLWLGFLISGTPYRFHDVNAGAMGDVLTEKDNLEHIEQRICVIQISHFNKDNHLLWVNGGARNCKFEDDAKKIGRMINLNFLREGHKSFEEFKEYYVNSPISAQHGIIPGDNPGTWNKLGEHCRGYNHCAKFESKLTPFSFDDRKNIGKIFKFSPSHSNHINVINTIWTNFNYSPDMEKS</sequence>
<evidence type="ECO:0000256" key="8">
    <source>
        <dbReference type="ARBA" id="ARBA00023136"/>
    </source>
</evidence>
<dbReference type="PANTHER" id="PTHR31392:SF1">
    <property type="entry name" value="ALPHA-1,3-MANNOSYLTRANSFERASE MNN1-RELATED"/>
    <property type="match status" value="1"/>
</dbReference>
<dbReference type="Pfam" id="PF11051">
    <property type="entry name" value="Mannosyl_trans3"/>
    <property type="match status" value="1"/>
</dbReference>
<evidence type="ECO:0000256" key="3">
    <source>
        <dbReference type="ARBA" id="ARBA00022676"/>
    </source>
</evidence>
<dbReference type="HOGENOM" id="CLU_015387_0_1_1"/>
<dbReference type="SUPFAM" id="SSF53448">
    <property type="entry name" value="Nucleotide-diphospho-sugar transferases"/>
    <property type="match status" value="1"/>
</dbReference>
<keyword evidence="12" id="KW-1185">Reference proteome</keyword>
<keyword evidence="7 10" id="KW-1133">Transmembrane helix</keyword>
<dbReference type="eggNOG" id="ENOG502RZ48">
    <property type="taxonomic scope" value="Eukaryota"/>
</dbReference>
<dbReference type="InterPro" id="IPR029044">
    <property type="entry name" value="Nucleotide-diphossugar_trans"/>
</dbReference>
<keyword evidence="3" id="KW-0328">Glycosyltransferase</keyword>
<evidence type="ECO:0000256" key="7">
    <source>
        <dbReference type="ARBA" id="ARBA00022989"/>
    </source>
</evidence>
<dbReference type="RefSeq" id="XP_003685934.1">
    <property type="nucleotide sequence ID" value="XM_003685886.1"/>
</dbReference>
<evidence type="ECO:0008006" key="13">
    <source>
        <dbReference type="Google" id="ProtNLM"/>
    </source>
</evidence>
<accession>G8BUR8</accession>
<dbReference type="KEGG" id="tpf:TPHA_0F00130"/>
<dbReference type="AlphaFoldDB" id="G8BUR8"/>
<organism evidence="11 12">
    <name type="scientific">Tetrapisispora phaffii (strain ATCC 24235 / CBS 4417 / NBRC 1672 / NRRL Y-8282 / UCD 70-5)</name>
    <name type="common">Yeast</name>
    <name type="synonym">Fabospora phaffii</name>
    <dbReference type="NCBI Taxonomy" id="1071381"/>
    <lineage>
        <taxon>Eukaryota</taxon>
        <taxon>Fungi</taxon>
        <taxon>Dikarya</taxon>
        <taxon>Ascomycota</taxon>
        <taxon>Saccharomycotina</taxon>
        <taxon>Saccharomycetes</taxon>
        <taxon>Saccharomycetales</taxon>
        <taxon>Saccharomycetaceae</taxon>
        <taxon>Tetrapisispora</taxon>
    </lineage>
</organism>
<dbReference type="GO" id="GO:0005794">
    <property type="term" value="C:Golgi apparatus"/>
    <property type="evidence" value="ECO:0007669"/>
    <property type="project" value="EnsemblFungi"/>
</dbReference>
<dbReference type="GO" id="GO:0006491">
    <property type="term" value="P:N-glycan processing"/>
    <property type="evidence" value="ECO:0007669"/>
    <property type="project" value="EnsemblFungi"/>
</dbReference>
<evidence type="ECO:0000256" key="4">
    <source>
        <dbReference type="ARBA" id="ARBA00022679"/>
    </source>
</evidence>
<protein>
    <recommendedName>
        <fullName evidence="13">Alpha-1,3-mannosyltransferase</fullName>
    </recommendedName>
</protein>
<name>G8BUR8_TETPH</name>
<dbReference type="GeneID" id="11535372"/>
<dbReference type="PANTHER" id="PTHR31392">
    <property type="entry name" value="ALPHA-1,3-MANNOSYLTRANSFERASE MNN1-RELATED"/>
    <property type="match status" value="1"/>
</dbReference>
<evidence type="ECO:0000256" key="9">
    <source>
        <dbReference type="ARBA" id="ARBA00023180"/>
    </source>
</evidence>
<keyword evidence="9" id="KW-0325">Glycoprotein</keyword>
<comment type="subcellular location">
    <subcellularLocation>
        <location evidence="1">Membrane</location>
        <topology evidence="1">Single-pass type II membrane protein</topology>
    </subcellularLocation>
</comment>
<keyword evidence="6" id="KW-0735">Signal-anchor</keyword>
<evidence type="ECO:0000256" key="6">
    <source>
        <dbReference type="ARBA" id="ARBA00022968"/>
    </source>
</evidence>
<dbReference type="InterPro" id="IPR022751">
    <property type="entry name" value="Alpha_mannosyltransferase"/>
</dbReference>
<feature type="transmembrane region" description="Helical" evidence="10">
    <location>
        <begin position="20"/>
        <end position="41"/>
    </location>
</feature>
<evidence type="ECO:0000256" key="5">
    <source>
        <dbReference type="ARBA" id="ARBA00022692"/>
    </source>
</evidence>